<protein>
    <recommendedName>
        <fullName evidence="6">Reticulon-like protein</fullName>
    </recommendedName>
</protein>
<gene>
    <name evidence="9" type="primary">rtn1</name>
    <name evidence="9" type="ORF">SOMG_01301</name>
</gene>
<dbReference type="RefSeq" id="XP_056034884.1">
    <property type="nucleotide sequence ID" value="XM_056180094.1"/>
</dbReference>
<feature type="compositionally biased region" description="Low complexity" evidence="7">
    <location>
        <begin position="39"/>
        <end position="59"/>
    </location>
</feature>
<evidence type="ECO:0000256" key="5">
    <source>
        <dbReference type="ARBA" id="ARBA00023136"/>
    </source>
</evidence>
<feature type="transmembrane region" description="Helical" evidence="6">
    <location>
        <begin position="182"/>
        <end position="199"/>
    </location>
</feature>
<feature type="compositionally biased region" description="Polar residues" evidence="7">
    <location>
        <begin position="1"/>
        <end position="38"/>
    </location>
</feature>
<dbReference type="Pfam" id="PF02453">
    <property type="entry name" value="Reticulon"/>
    <property type="match status" value="1"/>
</dbReference>
<feature type="transmembrane region" description="Helical" evidence="6">
    <location>
        <begin position="242"/>
        <end position="263"/>
    </location>
</feature>
<feature type="region of interest" description="Disordered" evidence="7">
    <location>
        <begin position="1"/>
        <end position="113"/>
    </location>
</feature>
<organism evidence="9 10">
    <name type="scientific">Schizosaccharomyces osmophilus</name>
    <dbReference type="NCBI Taxonomy" id="2545709"/>
    <lineage>
        <taxon>Eukaryota</taxon>
        <taxon>Fungi</taxon>
        <taxon>Dikarya</taxon>
        <taxon>Ascomycota</taxon>
        <taxon>Taphrinomycotina</taxon>
        <taxon>Schizosaccharomycetes</taxon>
        <taxon>Schizosaccharomycetales</taxon>
        <taxon>Schizosaccharomycetaceae</taxon>
        <taxon>Schizosaccharomyces</taxon>
    </lineage>
</organism>
<dbReference type="PROSITE" id="PS50845">
    <property type="entry name" value="RETICULON"/>
    <property type="match status" value="1"/>
</dbReference>
<feature type="compositionally biased region" description="Polar residues" evidence="7">
    <location>
        <begin position="100"/>
        <end position="109"/>
    </location>
</feature>
<evidence type="ECO:0000256" key="7">
    <source>
        <dbReference type="SAM" id="MobiDB-lite"/>
    </source>
</evidence>
<accession>A0AAE9W842</accession>
<evidence type="ECO:0000256" key="3">
    <source>
        <dbReference type="ARBA" id="ARBA00022824"/>
    </source>
</evidence>
<evidence type="ECO:0000313" key="10">
    <source>
        <dbReference type="Proteomes" id="UP001212411"/>
    </source>
</evidence>
<dbReference type="GO" id="GO:0005789">
    <property type="term" value="C:endoplasmic reticulum membrane"/>
    <property type="evidence" value="ECO:0007669"/>
    <property type="project" value="UniProtKB-SubCell"/>
</dbReference>
<keyword evidence="3 6" id="KW-0256">Endoplasmic reticulum</keyword>
<evidence type="ECO:0000256" key="4">
    <source>
        <dbReference type="ARBA" id="ARBA00022989"/>
    </source>
</evidence>
<comment type="subcellular location">
    <subcellularLocation>
        <location evidence="1 6">Endoplasmic reticulum membrane</location>
        <topology evidence="1 6">Multi-pass membrane protein</topology>
    </subcellularLocation>
</comment>
<name>A0AAE9W842_9SCHI</name>
<sequence length="324" mass="35369">MSEQHSMNPFEHSSVSENPGSSQNAAEQLIQSLNADQLATSSKHSSSSNAPAPSGPAHPIIAGSNMDKDSQNDSEPAAPQYSEHDSHPHYSEQETPVPANESNHSSGSFSAAKHHCPAMAGGSPFTNQSQQSVDPEVASALWRVLTWKNVSCSASTLLSILAVFFIPAWINIPRLFFRTIRYVFLITSIIELGGLFASGGRRGVLSPFRTKYVTCNTKSVDCCVNSFVDIVNVLLIQFQRVLFAECPLLTFAVAIGAFVEYFLSGFLSYRGLFIWNVLFAFTLPKLYEMNEPCINRLVHSLEQQTHKLKHDAASAASSATSSHQ</sequence>
<dbReference type="InterPro" id="IPR003388">
    <property type="entry name" value="Reticulon"/>
</dbReference>
<keyword evidence="5 6" id="KW-0472">Membrane</keyword>
<proteinExistence type="predicted"/>
<dbReference type="KEGG" id="som:SOMG_01301"/>
<evidence type="ECO:0000256" key="2">
    <source>
        <dbReference type="ARBA" id="ARBA00022692"/>
    </source>
</evidence>
<feature type="transmembrane region" description="Helical" evidence="6">
    <location>
        <begin position="150"/>
        <end position="170"/>
    </location>
</feature>
<feature type="compositionally biased region" description="Basic and acidic residues" evidence="7">
    <location>
        <begin position="82"/>
        <end position="92"/>
    </location>
</feature>
<keyword evidence="4 6" id="KW-1133">Transmembrane helix</keyword>
<feature type="domain" description="Reticulon" evidence="8">
    <location>
        <begin position="141"/>
        <end position="308"/>
    </location>
</feature>
<dbReference type="Proteomes" id="UP001212411">
    <property type="component" value="Chromosome 1"/>
</dbReference>
<dbReference type="EMBL" id="CP115611">
    <property type="protein sequence ID" value="WBW70641.1"/>
    <property type="molecule type" value="Genomic_DNA"/>
</dbReference>
<dbReference type="GeneID" id="80874783"/>
<keyword evidence="10" id="KW-1185">Reference proteome</keyword>
<dbReference type="AlphaFoldDB" id="A0AAE9W842"/>
<reference evidence="9 10" key="1">
    <citation type="journal article" date="2023" name="G3 (Bethesda)">
        <title>A high-quality reference genome for the fission yeast Schizosaccharomyces osmophilus.</title>
        <authorList>
            <person name="Jia G.S."/>
            <person name="Zhang W.C."/>
            <person name="Liang Y."/>
            <person name="Liu X.H."/>
            <person name="Rhind N."/>
            <person name="Pidoux A."/>
            <person name="Brysch-Herzberg M."/>
            <person name="Du L.L."/>
        </authorList>
    </citation>
    <scope>NUCLEOTIDE SEQUENCE [LARGE SCALE GENOMIC DNA]</scope>
    <source>
        <strain evidence="9 10">CBS 15793</strain>
    </source>
</reference>
<evidence type="ECO:0000313" key="9">
    <source>
        <dbReference type="EMBL" id="WBW70641.1"/>
    </source>
</evidence>
<keyword evidence="2 6" id="KW-0812">Transmembrane</keyword>
<evidence type="ECO:0000259" key="8">
    <source>
        <dbReference type="PROSITE" id="PS50845"/>
    </source>
</evidence>
<evidence type="ECO:0000256" key="6">
    <source>
        <dbReference type="RuleBase" id="RU363132"/>
    </source>
</evidence>
<evidence type="ECO:0000256" key="1">
    <source>
        <dbReference type="ARBA" id="ARBA00004477"/>
    </source>
</evidence>